<feature type="transmembrane region" description="Helical" evidence="7">
    <location>
        <begin position="153"/>
        <end position="171"/>
    </location>
</feature>
<evidence type="ECO:0000313" key="8">
    <source>
        <dbReference type="EMBL" id="KOX97327.1"/>
    </source>
</evidence>
<feature type="transmembrane region" description="Helical" evidence="7">
    <location>
        <begin position="324"/>
        <end position="342"/>
    </location>
</feature>
<reference evidence="8 9" key="1">
    <citation type="submission" date="2015-08" db="EMBL/GenBank/DDBJ databases">
        <title>Genomes of Isolates from Cabo Rojo, PR.</title>
        <authorList>
            <person name="Sanchez-Nieves R.L."/>
            <person name="Montalvo-Rodriguez R."/>
        </authorList>
    </citation>
    <scope>NUCLEOTIDE SEQUENCE [LARGE SCALE GENOMIC DNA]</scope>
    <source>
        <strain evidence="8 9">5</strain>
    </source>
</reference>
<feature type="transmembrane region" description="Helical" evidence="7">
    <location>
        <begin position="382"/>
        <end position="404"/>
    </location>
</feature>
<feature type="transmembrane region" description="Helical" evidence="7">
    <location>
        <begin position="410"/>
        <end position="429"/>
    </location>
</feature>
<dbReference type="PANTHER" id="PTHR23519">
    <property type="entry name" value="AUTOPHAGY-RELATED PROTEIN 22"/>
    <property type="match status" value="1"/>
</dbReference>
<dbReference type="SUPFAM" id="SSF103473">
    <property type="entry name" value="MFS general substrate transporter"/>
    <property type="match status" value="1"/>
</dbReference>
<feature type="transmembrane region" description="Helical" evidence="7">
    <location>
        <begin position="249"/>
        <end position="271"/>
    </location>
</feature>
<evidence type="ECO:0000313" key="9">
    <source>
        <dbReference type="Proteomes" id="UP000037747"/>
    </source>
</evidence>
<evidence type="ECO:0008006" key="10">
    <source>
        <dbReference type="Google" id="ProtNLM"/>
    </source>
</evidence>
<feature type="transmembrane region" description="Helical" evidence="7">
    <location>
        <begin position="348"/>
        <end position="370"/>
    </location>
</feature>
<evidence type="ECO:0000256" key="1">
    <source>
        <dbReference type="ARBA" id="ARBA00004127"/>
    </source>
</evidence>
<gene>
    <name evidence="8" type="ORF">AMR74_06700</name>
</gene>
<feature type="region of interest" description="Disordered" evidence="6">
    <location>
        <begin position="441"/>
        <end position="463"/>
    </location>
</feature>
<dbReference type="EMBL" id="LIST01000002">
    <property type="protein sequence ID" value="KOX97327.1"/>
    <property type="molecule type" value="Genomic_DNA"/>
</dbReference>
<comment type="subcellular location">
    <subcellularLocation>
        <location evidence="1">Endomembrane system</location>
        <topology evidence="1">Multi-pass membrane protein</topology>
    </subcellularLocation>
</comment>
<comment type="caution">
    <text evidence="8">The sequence shown here is derived from an EMBL/GenBank/DDBJ whole genome shotgun (WGS) entry which is preliminary data.</text>
</comment>
<evidence type="ECO:0000256" key="6">
    <source>
        <dbReference type="SAM" id="MobiDB-lite"/>
    </source>
</evidence>
<dbReference type="InterPro" id="IPR050495">
    <property type="entry name" value="ATG22/LtaA_families"/>
</dbReference>
<feature type="transmembrane region" description="Helical" evidence="7">
    <location>
        <begin position="183"/>
        <end position="207"/>
    </location>
</feature>
<feature type="transmembrane region" description="Helical" evidence="7">
    <location>
        <begin position="113"/>
        <end position="133"/>
    </location>
</feature>
<keyword evidence="4 7" id="KW-1133">Transmembrane helix</keyword>
<keyword evidence="3 7" id="KW-0812">Transmembrane</keyword>
<dbReference type="Proteomes" id="UP000037747">
    <property type="component" value="Unassembled WGS sequence"/>
</dbReference>
<feature type="transmembrane region" description="Helical" evidence="7">
    <location>
        <begin position="53"/>
        <end position="77"/>
    </location>
</feature>
<dbReference type="AlphaFoldDB" id="A0A0M9ARE6"/>
<feature type="transmembrane region" description="Helical" evidence="7">
    <location>
        <begin position="89"/>
        <end position="107"/>
    </location>
</feature>
<evidence type="ECO:0000256" key="5">
    <source>
        <dbReference type="ARBA" id="ARBA00023136"/>
    </source>
</evidence>
<keyword evidence="9" id="KW-1185">Reference proteome</keyword>
<evidence type="ECO:0000256" key="7">
    <source>
        <dbReference type="SAM" id="Phobius"/>
    </source>
</evidence>
<feature type="compositionally biased region" description="Low complexity" evidence="6">
    <location>
        <begin position="443"/>
        <end position="455"/>
    </location>
</feature>
<name>A0A0M9ARE6_9EURY</name>
<evidence type="ECO:0000256" key="4">
    <source>
        <dbReference type="ARBA" id="ARBA00022989"/>
    </source>
</evidence>
<proteinExistence type="predicted"/>
<evidence type="ECO:0000256" key="3">
    <source>
        <dbReference type="ARBA" id="ARBA00022692"/>
    </source>
</evidence>
<keyword evidence="5 7" id="KW-0472">Membrane</keyword>
<organism evidence="8 9">
    <name type="scientific">Halorubrum tropicale</name>
    <dbReference type="NCBI Taxonomy" id="1765655"/>
    <lineage>
        <taxon>Archaea</taxon>
        <taxon>Methanobacteriati</taxon>
        <taxon>Methanobacteriota</taxon>
        <taxon>Stenosarchaea group</taxon>
        <taxon>Halobacteria</taxon>
        <taxon>Halobacteriales</taxon>
        <taxon>Haloferacaceae</taxon>
        <taxon>Halorubrum</taxon>
    </lineage>
</organism>
<evidence type="ECO:0000256" key="2">
    <source>
        <dbReference type="ARBA" id="ARBA00022448"/>
    </source>
</evidence>
<accession>A0A0M9ARE6</accession>
<dbReference type="PANTHER" id="PTHR23519:SF1">
    <property type="entry name" value="AUTOPHAGY-RELATED PROTEIN 22"/>
    <property type="match status" value="1"/>
</dbReference>
<dbReference type="InterPro" id="IPR036259">
    <property type="entry name" value="MFS_trans_sf"/>
</dbReference>
<dbReference type="GO" id="GO:0012505">
    <property type="term" value="C:endomembrane system"/>
    <property type="evidence" value="ECO:0007669"/>
    <property type="project" value="UniProtKB-SubCell"/>
</dbReference>
<keyword evidence="2" id="KW-0813">Transport</keyword>
<dbReference type="PATRIC" id="fig|1705389.3.peg.3318"/>
<feature type="transmembrane region" description="Helical" evidence="7">
    <location>
        <begin position="20"/>
        <end position="41"/>
    </location>
</feature>
<sequence>MGALGARLGVDSRASGAWALYDWANSAFATTVVAAVFPVYYESVIGAGLSGNLASVYFGYTTAVGLALVALASPVLGTLADRYRAKKRFLAGFVALGVVSTAGLFLAGEGAVLYASALFVLANMGFVGANVFYDSLLSHVASDADKLSTAGFAVGYLGGGILLVGNLAWILSPATFGFADADVATRAALLSVAVWWAVFSLPLFAYVDEPPADTTDGATAPESERSSPVVTAVRRLRTTAADMREYPDLLLFLGAFLLYADGIGTIIRMASIYGSEIGIGRTGIVGALVLVQFLGVPFAFLFGSLPGRRIGLAAGGIALTTKRAIYLGLAVYVGISVGGFFMTKTWHFWALAVAVATVQGGTQALSRSLYAALSPPDKSAEFFSFFSISSKLAGVVGPALFAFVGQLTGSSRYSIVSLLVFFLGGAALLSRVDVDAGRRAVRDGPAPATADPDAGSRPAEGGS</sequence>
<protein>
    <recommendedName>
        <fullName evidence="10">MFS transporter</fullName>
    </recommendedName>
</protein>
<dbReference type="Pfam" id="PF11700">
    <property type="entry name" value="ATG22"/>
    <property type="match status" value="1"/>
</dbReference>
<feature type="transmembrane region" description="Helical" evidence="7">
    <location>
        <begin position="283"/>
        <end position="303"/>
    </location>
</feature>
<dbReference type="Gene3D" id="1.20.1250.20">
    <property type="entry name" value="MFS general substrate transporter like domains"/>
    <property type="match status" value="1"/>
</dbReference>
<dbReference type="STRING" id="1765655.AMR74_06700"/>
<dbReference type="InterPro" id="IPR024671">
    <property type="entry name" value="Atg22-like"/>
</dbReference>